<evidence type="ECO:0000256" key="3">
    <source>
        <dbReference type="ARBA" id="ARBA00022448"/>
    </source>
</evidence>
<comment type="similarity">
    <text evidence="2">Belongs to the P2X receptor family.</text>
</comment>
<evidence type="ECO:0000256" key="5">
    <source>
        <dbReference type="ARBA" id="ARBA00022989"/>
    </source>
</evidence>
<comment type="subcellular location">
    <subcellularLocation>
        <location evidence="1">Endomembrane system</location>
    </subcellularLocation>
</comment>
<keyword evidence="6" id="KW-0406">Ion transport</keyword>
<sequence>MGTSKFHKFTTSYVMVYNRGYQDRGDVESAVTTKVKGVAYSNFSDDQLHVPDAYKPMYRRIWDVADQVIPASENNAFFVATNVIITPNQTIGLCPEVRVSTISEHSVTIDTHALPEVLYRLAPVSLWDDPAVPGAICDDDPYSCPIGEPFLLGNGVRTGRCSNETEGNPRTCEIHAWCPVEVNNMPLLVAFFILGDGLALLEGVQNYTVLLKNFIAFPKFGEEYRRRNILDSYTKEQLNSCHFDPKNDSYCPIFTLGTIIQEAGISNFTDIAISGGVVAIEISWDCNLDRDFKSHCLPKYEFRRLDDPNAKVAPGWNFRYAQYYRDDVRTLFKVFGIKFVVNVYGEARKFSIIPTLLNIGSGLALLGLAEVVCDLVVLYIFSKGPVYREAKYQVVHGEDAYKVSEGEEEEEVGRRDNRSYRTFRDS</sequence>
<dbReference type="InterPro" id="IPR059116">
    <property type="entry name" value="P2X_receptor"/>
</dbReference>
<dbReference type="Proteomes" id="UP000677054">
    <property type="component" value="Unassembled WGS sequence"/>
</dbReference>
<evidence type="ECO:0000256" key="6">
    <source>
        <dbReference type="ARBA" id="ARBA00023065"/>
    </source>
</evidence>
<dbReference type="GO" id="GO:0016020">
    <property type="term" value="C:membrane"/>
    <property type="evidence" value="ECO:0007669"/>
    <property type="project" value="TreeGrafter"/>
</dbReference>
<evidence type="ECO:0000256" key="7">
    <source>
        <dbReference type="ARBA" id="ARBA00023136"/>
    </source>
</evidence>
<keyword evidence="7 11" id="KW-0472">Membrane</keyword>
<proteinExistence type="inferred from homology"/>
<evidence type="ECO:0000256" key="4">
    <source>
        <dbReference type="ARBA" id="ARBA00022692"/>
    </source>
</evidence>
<keyword evidence="5 11" id="KW-1133">Transmembrane helix</keyword>
<name>A0A7R8XA10_9CRUS</name>
<accession>A0A7R8XA10</accession>
<keyword evidence="8" id="KW-1071">Ligand-gated ion channel</keyword>
<keyword evidence="3" id="KW-0813">Transport</keyword>
<dbReference type="GO" id="GO:0098794">
    <property type="term" value="C:postsynapse"/>
    <property type="evidence" value="ECO:0007669"/>
    <property type="project" value="GOC"/>
</dbReference>
<feature type="transmembrane region" description="Helical" evidence="11">
    <location>
        <begin position="356"/>
        <end position="381"/>
    </location>
</feature>
<dbReference type="GO" id="GO:0004931">
    <property type="term" value="F:extracellularly ATP-gated monoatomic cation channel activity"/>
    <property type="evidence" value="ECO:0007669"/>
    <property type="project" value="TreeGrafter"/>
</dbReference>
<feature type="compositionally biased region" description="Basic and acidic residues" evidence="10">
    <location>
        <begin position="412"/>
        <end position="426"/>
    </location>
</feature>
<feature type="region of interest" description="Disordered" evidence="10">
    <location>
        <begin position="406"/>
        <end position="426"/>
    </location>
</feature>
<evidence type="ECO:0000256" key="9">
    <source>
        <dbReference type="ARBA" id="ARBA00023303"/>
    </source>
</evidence>
<organism evidence="12">
    <name type="scientific">Darwinula stevensoni</name>
    <dbReference type="NCBI Taxonomy" id="69355"/>
    <lineage>
        <taxon>Eukaryota</taxon>
        <taxon>Metazoa</taxon>
        <taxon>Ecdysozoa</taxon>
        <taxon>Arthropoda</taxon>
        <taxon>Crustacea</taxon>
        <taxon>Oligostraca</taxon>
        <taxon>Ostracoda</taxon>
        <taxon>Podocopa</taxon>
        <taxon>Podocopida</taxon>
        <taxon>Darwinulocopina</taxon>
        <taxon>Darwinuloidea</taxon>
        <taxon>Darwinulidae</taxon>
        <taxon>Darwinula</taxon>
    </lineage>
</organism>
<dbReference type="GO" id="GO:0070588">
    <property type="term" value="P:calcium ion transmembrane transport"/>
    <property type="evidence" value="ECO:0007669"/>
    <property type="project" value="TreeGrafter"/>
</dbReference>
<evidence type="ECO:0000256" key="2">
    <source>
        <dbReference type="ARBA" id="ARBA00009848"/>
    </source>
</evidence>
<evidence type="ECO:0000313" key="12">
    <source>
        <dbReference type="EMBL" id="CAD7242413.1"/>
    </source>
</evidence>
<dbReference type="GO" id="GO:0012505">
    <property type="term" value="C:endomembrane system"/>
    <property type="evidence" value="ECO:0007669"/>
    <property type="project" value="UniProtKB-SubCell"/>
</dbReference>
<protein>
    <recommendedName>
        <fullName evidence="14">Purinergic receptor</fullName>
    </recommendedName>
</protein>
<gene>
    <name evidence="12" type="ORF">DSTB1V02_LOCUS2379</name>
</gene>
<keyword evidence="9" id="KW-0407">Ion channel</keyword>
<dbReference type="InterPro" id="IPR027309">
    <property type="entry name" value="P2X_extracellular_dom_sf"/>
</dbReference>
<keyword evidence="13" id="KW-1185">Reference proteome</keyword>
<dbReference type="AlphaFoldDB" id="A0A7R8XA10"/>
<dbReference type="EMBL" id="LR899781">
    <property type="protein sequence ID" value="CAD7242413.1"/>
    <property type="molecule type" value="Genomic_DNA"/>
</dbReference>
<reference evidence="12" key="1">
    <citation type="submission" date="2020-11" db="EMBL/GenBank/DDBJ databases">
        <authorList>
            <person name="Tran Van P."/>
        </authorList>
    </citation>
    <scope>NUCLEOTIDE SEQUENCE</scope>
</reference>
<dbReference type="Pfam" id="PF00864">
    <property type="entry name" value="P2X_receptor"/>
    <property type="match status" value="2"/>
</dbReference>
<dbReference type="PANTHER" id="PTHR10125:SF31">
    <property type="entry name" value="P2X RECEPTOR E"/>
    <property type="match status" value="1"/>
</dbReference>
<evidence type="ECO:0000256" key="10">
    <source>
        <dbReference type="SAM" id="MobiDB-lite"/>
    </source>
</evidence>
<evidence type="ECO:0000256" key="1">
    <source>
        <dbReference type="ARBA" id="ARBA00004308"/>
    </source>
</evidence>
<dbReference type="EMBL" id="CAJPEV010000264">
    <property type="protein sequence ID" value="CAG0883151.1"/>
    <property type="molecule type" value="Genomic_DNA"/>
</dbReference>
<evidence type="ECO:0000256" key="8">
    <source>
        <dbReference type="ARBA" id="ARBA00023286"/>
    </source>
</evidence>
<dbReference type="Gene3D" id="2.60.490.10">
    <property type="entry name" value="atp-gated p2x4 ion channel domain"/>
    <property type="match status" value="2"/>
</dbReference>
<evidence type="ECO:0000256" key="11">
    <source>
        <dbReference type="SAM" id="Phobius"/>
    </source>
</evidence>
<dbReference type="OrthoDB" id="494673at2759"/>
<keyword evidence="4 11" id="KW-0812">Transmembrane</keyword>
<evidence type="ECO:0008006" key="14">
    <source>
        <dbReference type="Google" id="ProtNLM"/>
    </source>
</evidence>
<dbReference type="PANTHER" id="PTHR10125">
    <property type="entry name" value="P2X PURINOCEPTOR"/>
    <property type="match status" value="1"/>
</dbReference>
<evidence type="ECO:0000313" key="13">
    <source>
        <dbReference type="Proteomes" id="UP000677054"/>
    </source>
</evidence>